<sequence>MMKKAEQVTVCRDCQALLIPAGLPVTLLKGSEVLITQALGDSFTVNDNGRLLRVAGRDADALGKQPPLMSAQGDE</sequence>
<reference evidence="1" key="1">
    <citation type="journal article" date="2015" name="Nature">
        <title>Complex archaea that bridge the gap between prokaryotes and eukaryotes.</title>
        <authorList>
            <person name="Spang A."/>
            <person name="Saw J.H."/>
            <person name="Jorgensen S.L."/>
            <person name="Zaremba-Niedzwiedzka K."/>
            <person name="Martijn J."/>
            <person name="Lind A.E."/>
            <person name="van Eijk R."/>
            <person name="Schleper C."/>
            <person name="Guy L."/>
            <person name="Ettema T.J."/>
        </authorList>
    </citation>
    <scope>NUCLEOTIDE SEQUENCE</scope>
</reference>
<proteinExistence type="predicted"/>
<feature type="non-terminal residue" evidence="1">
    <location>
        <position position="75"/>
    </location>
</feature>
<dbReference type="AlphaFoldDB" id="A0A0F9G3N2"/>
<organism evidence="1">
    <name type="scientific">marine sediment metagenome</name>
    <dbReference type="NCBI Taxonomy" id="412755"/>
    <lineage>
        <taxon>unclassified sequences</taxon>
        <taxon>metagenomes</taxon>
        <taxon>ecological metagenomes</taxon>
    </lineage>
</organism>
<name>A0A0F9G3N2_9ZZZZ</name>
<protein>
    <submittedName>
        <fullName evidence="1">Uncharacterized protein</fullName>
    </submittedName>
</protein>
<evidence type="ECO:0000313" key="1">
    <source>
        <dbReference type="EMBL" id="KKL85086.1"/>
    </source>
</evidence>
<gene>
    <name evidence="1" type="ORF">LCGC14_1958230</name>
</gene>
<accession>A0A0F9G3N2</accession>
<dbReference type="EMBL" id="LAZR01021505">
    <property type="protein sequence ID" value="KKL85086.1"/>
    <property type="molecule type" value="Genomic_DNA"/>
</dbReference>
<comment type="caution">
    <text evidence="1">The sequence shown here is derived from an EMBL/GenBank/DDBJ whole genome shotgun (WGS) entry which is preliminary data.</text>
</comment>